<dbReference type="EMBL" id="JANCLV010000015">
    <property type="protein sequence ID" value="MCP9001495.1"/>
    <property type="molecule type" value="Genomic_DNA"/>
</dbReference>
<dbReference type="Pfam" id="PF05719">
    <property type="entry name" value="GPP34"/>
    <property type="match status" value="1"/>
</dbReference>
<evidence type="ECO:0000256" key="3">
    <source>
        <dbReference type="ARBA" id="ARBA00023121"/>
    </source>
</evidence>
<evidence type="ECO:0000313" key="6">
    <source>
        <dbReference type="EMBL" id="MCP9001495.1"/>
    </source>
</evidence>
<evidence type="ECO:0000256" key="1">
    <source>
        <dbReference type="ARBA" id="ARBA00004255"/>
    </source>
</evidence>
<evidence type="ECO:0000256" key="5">
    <source>
        <dbReference type="SAM" id="MobiDB-lite"/>
    </source>
</evidence>
<dbReference type="InterPro" id="IPR008628">
    <property type="entry name" value="GPP34-like"/>
</dbReference>
<organism evidence="6 7">
    <name type="scientific">Pseudarthrobacter humi</name>
    <dbReference type="NCBI Taxonomy" id="2952523"/>
    <lineage>
        <taxon>Bacteria</taxon>
        <taxon>Bacillati</taxon>
        <taxon>Actinomycetota</taxon>
        <taxon>Actinomycetes</taxon>
        <taxon>Micrococcales</taxon>
        <taxon>Micrococcaceae</taxon>
        <taxon>Pseudarthrobacter</taxon>
    </lineage>
</organism>
<reference evidence="6 7" key="1">
    <citation type="submission" date="2022-06" db="EMBL/GenBank/DDBJ databases">
        <title>Pseudarthrobacter sp. strain RMG13 Genome sequencing and assembly.</title>
        <authorList>
            <person name="Kim I."/>
        </authorList>
    </citation>
    <scope>NUCLEOTIDE SEQUENCE [LARGE SCALE GENOMIC DNA]</scope>
    <source>
        <strain evidence="6 7">RMG13</strain>
    </source>
</reference>
<proteinExistence type="predicted"/>
<keyword evidence="2" id="KW-0333">Golgi apparatus</keyword>
<evidence type="ECO:0000256" key="4">
    <source>
        <dbReference type="ARBA" id="ARBA00023136"/>
    </source>
</evidence>
<feature type="compositionally biased region" description="Low complexity" evidence="5">
    <location>
        <begin position="160"/>
        <end position="198"/>
    </location>
</feature>
<keyword evidence="7" id="KW-1185">Reference proteome</keyword>
<dbReference type="Proteomes" id="UP001524318">
    <property type="component" value="Unassembled WGS sequence"/>
</dbReference>
<accession>A0ABT1LSR2</accession>
<comment type="subcellular location">
    <subcellularLocation>
        <location evidence="1">Golgi apparatus membrane</location>
        <topology evidence="1">Peripheral membrane protein</topology>
        <orientation evidence="1">Cytoplasmic side</orientation>
    </subcellularLocation>
</comment>
<name>A0ABT1LSR2_9MICC</name>
<comment type="caution">
    <text evidence="6">The sequence shown here is derived from an EMBL/GenBank/DDBJ whole genome shotgun (WGS) entry which is preliminary data.</text>
</comment>
<dbReference type="InterPro" id="IPR038261">
    <property type="entry name" value="GPP34-like_sf"/>
</dbReference>
<keyword evidence="3" id="KW-0446">Lipid-binding</keyword>
<protein>
    <submittedName>
        <fullName evidence="6">GPP34 family phosphoprotein</fullName>
    </submittedName>
</protein>
<evidence type="ECO:0000256" key="2">
    <source>
        <dbReference type="ARBA" id="ARBA00023034"/>
    </source>
</evidence>
<keyword evidence="4" id="KW-0472">Membrane</keyword>
<sequence>MDAETPKAAELNLPQAFLLLATNDTNGKPEVPVFALRTTVAGAILAELDLIGAIELQGKRVRATGDAPQTDFQRELEVIRGKSRPHTPKWWVGMLEGRAVVQRVYEGMASLGIVEHVGEKHLGRFRAVRYPEKDHAPEAALLEKIQAALSGPPSELEPPDTTATGTTATDAGSDAGASDAASGAGASEAAKPAAGATDAKPDSKAPDARTIVLIALLQAAGMLGKLFPAADLTRATELSKDYWPSRAVEDELRMIRLAEQEAANL</sequence>
<evidence type="ECO:0000313" key="7">
    <source>
        <dbReference type="Proteomes" id="UP001524318"/>
    </source>
</evidence>
<dbReference type="Gene3D" id="1.10.3630.10">
    <property type="entry name" value="yeast vps74-n-term truncation variant domain like"/>
    <property type="match status" value="1"/>
</dbReference>
<gene>
    <name evidence="6" type="ORF">NFC73_17440</name>
</gene>
<feature type="region of interest" description="Disordered" evidence="5">
    <location>
        <begin position="150"/>
        <end position="204"/>
    </location>
</feature>
<dbReference type="RefSeq" id="WP_254752231.1">
    <property type="nucleotide sequence ID" value="NZ_JANCLV010000015.1"/>
</dbReference>